<keyword evidence="2" id="KW-1185">Reference proteome</keyword>
<comment type="caution">
    <text evidence="1">The sequence shown here is derived from an EMBL/GenBank/DDBJ whole genome shotgun (WGS) entry which is preliminary data.</text>
</comment>
<reference evidence="1 2" key="1">
    <citation type="journal article" date="2024" name="BMC Genomics">
        <title>De novo assembly and annotation of Popillia japonica's genome with initial clues to its potential as an invasive pest.</title>
        <authorList>
            <person name="Cucini C."/>
            <person name="Boschi S."/>
            <person name="Funari R."/>
            <person name="Cardaioli E."/>
            <person name="Iannotti N."/>
            <person name="Marturano G."/>
            <person name="Paoli F."/>
            <person name="Bruttini M."/>
            <person name="Carapelli A."/>
            <person name="Frati F."/>
            <person name="Nardi F."/>
        </authorList>
    </citation>
    <scope>NUCLEOTIDE SEQUENCE [LARGE SCALE GENOMIC DNA]</scope>
    <source>
        <strain evidence="1">DMR45628</strain>
    </source>
</reference>
<name>A0AAW1I8F7_POPJA</name>
<dbReference type="AlphaFoldDB" id="A0AAW1I8F7"/>
<proteinExistence type="predicted"/>
<evidence type="ECO:0000313" key="2">
    <source>
        <dbReference type="Proteomes" id="UP001458880"/>
    </source>
</evidence>
<accession>A0AAW1I8F7</accession>
<evidence type="ECO:0000313" key="1">
    <source>
        <dbReference type="EMBL" id="KAK9685143.1"/>
    </source>
</evidence>
<dbReference type="Proteomes" id="UP001458880">
    <property type="component" value="Unassembled WGS sequence"/>
</dbReference>
<protein>
    <submittedName>
        <fullName evidence="1">Uncharacterized protein</fullName>
    </submittedName>
</protein>
<gene>
    <name evidence="1" type="ORF">QE152_g38269</name>
</gene>
<dbReference type="EMBL" id="JASPKY010000802">
    <property type="protein sequence ID" value="KAK9685143.1"/>
    <property type="molecule type" value="Genomic_DNA"/>
</dbReference>
<organism evidence="1 2">
    <name type="scientific">Popillia japonica</name>
    <name type="common">Japanese beetle</name>
    <dbReference type="NCBI Taxonomy" id="7064"/>
    <lineage>
        <taxon>Eukaryota</taxon>
        <taxon>Metazoa</taxon>
        <taxon>Ecdysozoa</taxon>
        <taxon>Arthropoda</taxon>
        <taxon>Hexapoda</taxon>
        <taxon>Insecta</taxon>
        <taxon>Pterygota</taxon>
        <taxon>Neoptera</taxon>
        <taxon>Endopterygota</taxon>
        <taxon>Coleoptera</taxon>
        <taxon>Polyphaga</taxon>
        <taxon>Scarabaeiformia</taxon>
        <taxon>Scarabaeidae</taxon>
        <taxon>Rutelinae</taxon>
        <taxon>Popillia</taxon>
    </lineage>
</organism>
<sequence>MFQERGTDDENALRGKDSELSRKDVFIDDCDSFSEQSVSEQEIEEKDSVASNSFIGKTDHLQNAGYVVQVSYRRKERQPQ</sequence>